<gene>
    <name evidence="8" type="ORF">B5P37_03965</name>
</gene>
<feature type="transmembrane region" description="Helical" evidence="6">
    <location>
        <begin position="7"/>
        <end position="25"/>
    </location>
</feature>
<evidence type="ECO:0000256" key="2">
    <source>
        <dbReference type="ARBA" id="ARBA00022475"/>
    </source>
</evidence>
<dbReference type="Gene3D" id="1.20.58.220">
    <property type="entry name" value="Phosphate transport system protein phou homolog 2, domain 2"/>
    <property type="match status" value="1"/>
</dbReference>
<evidence type="ECO:0000256" key="6">
    <source>
        <dbReference type="SAM" id="Phobius"/>
    </source>
</evidence>
<evidence type="ECO:0000256" key="4">
    <source>
        <dbReference type="ARBA" id="ARBA00022989"/>
    </source>
</evidence>
<evidence type="ECO:0000256" key="1">
    <source>
        <dbReference type="ARBA" id="ARBA00004651"/>
    </source>
</evidence>
<keyword evidence="3 6" id="KW-0812">Transmembrane</keyword>
<feature type="domain" description="PhoU" evidence="7">
    <location>
        <begin position="452"/>
        <end position="536"/>
    </location>
</feature>
<evidence type="ECO:0000313" key="8">
    <source>
        <dbReference type="EMBL" id="ARJ50526.1"/>
    </source>
</evidence>
<comment type="subcellular location">
    <subcellularLocation>
        <location evidence="1">Cell membrane</location>
        <topology evidence="1">Multi-pass membrane protein</topology>
    </subcellularLocation>
</comment>
<feature type="transmembrane region" description="Helical" evidence="6">
    <location>
        <begin position="176"/>
        <end position="200"/>
    </location>
</feature>
<feature type="transmembrane region" description="Helical" evidence="6">
    <location>
        <begin position="138"/>
        <end position="156"/>
    </location>
</feature>
<dbReference type="InterPro" id="IPR004633">
    <property type="entry name" value="NaPi_cotrn-rel/YqeW-like"/>
</dbReference>
<evidence type="ECO:0000259" key="7">
    <source>
        <dbReference type="Pfam" id="PF01895"/>
    </source>
</evidence>
<evidence type="ECO:0000256" key="3">
    <source>
        <dbReference type="ARBA" id="ARBA00022692"/>
    </source>
</evidence>
<keyword evidence="9" id="KW-1185">Reference proteome</keyword>
<dbReference type="InterPro" id="IPR003841">
    <property type="entry name" value="Na/Pi_transpt"/>
</dbReference>
<evidence type="ECO:0000256" key="5">
    <source>
        <dbReference type="ARBA" id="ARBA00023136"/>
    </source>
</evidence>
<dbReference type="Pfam" id="PF01895">
    <property type="entry name" value="PhoU"/>
    <property type="match status" value="1"/>
</dbReference>
<feature type="transmembrane region" description="Helical" evidence="6">
    <location>
        <begin position="284"/>
        <end position="310"/>
    </location>
</feature>
<dbReference type="EMBL" id="CP020773">
    <property type="protein sequence ID" value="ARJ50526.1"/>
    <property type="molecule type" value="Genomic_DNA"/>
</dbReference>
<feature type="transmembrane region" description="Helical" evidence="6">
    <location>
        <begin position="248"/>
        <end position="272"/>
    </location>
</feature>
<keyword evidence="5 6" id="KW-0472">Membrane</keyword>
<dbReference type="SUPFAM" id="SSF109755">
    <property type="entry name" value="PhoU-like"/>
    <property type="match status" value="1"/>
</dbReference>
<dbReference type="InterPro" id="IPR026022">
    <property type="entry name" value="PhoU_dom"/>
</dbReference>
<dbReference type="PANTHER" id="PTHR10010">
    <property type="entry name" value="SOLUTE CARRIER FAMILY 34 SODIUM PHOSPHATE , MEMBER 2-RELATED"/>
    <property type="match status" value="1"/>
</dbReference>
<dbReference type="NCBIfam" id="NF037997">
    <property type="entry name" value="Na_Pi_symport"/>
    <property type="match status" value="1"/>
</dbReference>
<dbReference type="Proteomes" id="UP000242864">
    <property type="component" value="Chromosome"/>
</dbReference>
<dbReference type="Pfam" id="PF02690">
    <property type="entry name" value="Na_Pi_cotrans"/>
    <property type="match status" value="2"/>
</dbReference>
<accession>A0AAC9RNM1</accession>
<evidence type="ECO:0000313" key="9">
    <source>
        <dbReference type="Proteomes" id="UP000242864"/>
    </source>
</evidence>
<proteinExistence type="predicted"/>
<dbReference type="GO" id="GO:0005436">
    <property type="term" value="F:sodium:phosphate symporter activity"/>
    <property type="evidence" value="ECO:0007669"/>
    <property type="project" value="InterPro"/>
</dbReference>
<dbReference type="NCBIfam" id="TIGR00704">
    <property type="entry name" value="NaPi_cotrn_rel"/>
    <property type="match status" value="1"/>
</dbReference>
<name>A0AAC9RNM1_9STAP</name>
<dbReference type="GO" id="GO:0005886">
    <property type="term" value="C:plasma membrane"/>
    <property type="evidence" value="ECO:0007669"/>
    <property type="project" value="UniProtKB-SubCell"/>
</dbReference>
<organism evidence="8 9">
    <name type="scientific">Staphylococcus lutrae</name>
    <dbReference type="NCBI Taxonomy" id="155085"/>
    <lineage>
        <taxon>Bacteria</taxon>
        <taxon>Bacillati</taxon>
        <taxon>Bacillota</taxon>
        <taxon>Bacilli</taxon>
        <taxon>Bacillales</taxon>
        <taxon>Staphylococcaceae</taxon>
        <taxon>Staphylococcus</taxon>
    </lineage>
</organism>
<feature type="transmembrane region" description="Helical" evidence="6">
    <location>
        <begin position="212"/>
        <end position="236"/>
    </location>
</feature>
<dbReference type="AlphaFoldDB" id="A0AAC9RNM1"/>
<protein>
    <submittedName>
        <fullName evidence="8">Na/Pi cotransporter</fullName>
    </submittedName>
</protein>
<dbReference type="InterPro" id="IPR038078">
    <property type="entry name" value="PhoU-like_sf"/>
</dbReference>
<keyword evidence="2" id="KW-1003">Cell membrane</keyword>
<dbReference type="GO" id="GO:0044341">
    <property type="term" value="P:sodium-dependent phosphate transport"/>
    <property type="evidence" value="ECO:0007669"/>
    <property type="project" value="InterPro"/>
</dbReference>
<feature type="transmembrane region" description="Helical" evidence="6">
    <location>
        <begin position="100"/>
        <end position="126"/>
    </location>
</feature>
<keyword evidence="4 6" id="KW-1133">Transmembrane helix</keyword>
<reference evidence="8 9" key="1">
    <citation type="submission" date="2017-04" db="EMBL/GenBank/DDBJ databases">
        <authorList>
            <person name="Veseli I.A."/>
            <person name="Tang C."/>
            <person name="Pombert J.-F."/>
        </authorList>
    </citation>
    <scope>NUCLEOTIDE SEQUENCE [LARGE SCALE GENOMIC DNA]</scope>
    <source>
        <strain evidence="8 9">ATCC 700373</strain>
    </source>
</reference>
<dbReference type="KEGG" id="slz:B5P37_03965"/>
<dbReference type="PANTHER" id="PTHR10010:SF46">
    <property type="entry name" value="SODIUM-DEPENDENT PHOSPHATE TRANSPORT PROTEIN 2B"/>
    <property type="match status" value="1"/>
</dbReference>
<sequence length="552" mass="60124">MGMSITEVIFSFLGGLGIFLYGLKIMGDGLQASAGDRLRNILNKFTSHPALGVLAGMIVTILIQSSSGTTVITIGLVTAGFMTLKQAIGVIMGANIGTTVTAFIIGIDLGEYAMPILALGAFMIFFFKRSKMNHIGRILFGFGSLFFGLEFMGGAVKPLADLDGFKQLMLDMSSHPVYGILAGIGLTALVQSSSATIGILQEFYSQNLVDLTGAIPVLLGDNVGTTITAVLASLAGSLAAKRAAFVHVIFNVVGVIIFALLLPVVTHLMGVLQAAWHLKPAMTIAFAHGVFNVTNTLIQLPFVGVLAWLVTRIVPGKDVTEDYKPQHLNKDLVYLAPGVALQETQKELQNIGQIVQSMLDDVKGLSKQDKKTMMTVQQKHQAVETISESIRHYLVRISTKSISKKDVERLSVMFDVNRSILKVSELIETYIDQMDVQKSKQTTLTVDAQKGIEKLYRFVGESFSKAMDTLDVYDTTKKDEVVERSREAFNIEHKLRKGHIKRLNHGTCSTDGGLLYVDMISVLERIGYHSRNITEAMVGLNDDVSVDDTLTI</sequence>